<protein>
    <submittedName>
        <fullName evidence="2">Insulinase family protein</fullName>
    </submittedName>
</protein>
<dbReference type="InterPro" id="IPR011765">
    <property type="entry name" value="Pept_M16_N"/>
</dbReference>
<dbReference type="SMART" id="SM01264">
    <property type="entry name" value="M16C_associated"/>
    <property type="match status" value="1"/>
</dbReference>
<dbReference type="PANTHER" id="PTHR43016">
    <property type="entry name" value="PRESEQUENCE PROTEASE"/>
    <property type="match status" value="1"/>
</dbReference>
<dbReference type="InterPro" id="IPR013578">
    <property type="entry name" value="Peptidase_M16C_assoc"/>
</dbReference>
<sequence>MKFEDLKAYTVLSEEDIQDIGSRGYLLLHKKSRARVMLLENDDENKVFNIAFRTPPADSTGVAHILEHSVLCGSRQFPLKDPFVELVKGSLNTFLNAMTYPDKTMYPVASCNDQDFKNLMHVYLDAVFYPNIYKKEEIFRQEGWHYELRDEESPLCYNGVVYNEMKGAFSSPEEMMDREIFNTLFPDTAYGVESGGDPEHIPELTYEAFLDFHRKYYHPSNSYIYLYGNMDMKERLEWLDKEYLSGFEASVPDSEVRYQKAFDAPVERRLYYPIADHEPEEENAYLTWNVVVGDSLDVELNMAFQILEYALLSAPGAPLRQALLDAKIGKDIMGSYEDGILQPFFSVVAKNARAKDRDRFLELIHETLRQLADEGINRRALEAGINYFEFRFREADYASYPKGLMYGLDVFDSWLYDDEKPFAYLHQLSVFASLKEKIETGYFEGLLKEYLLENPHTAIVVVEPKKGLAKEMEQRTIERLAAHKASLSAQEIQELISRTEALEEYQTAEETPEALAAIPMLTRGDIGREAAKLYNELRTLSDMPVLFHNLPTNQIGYLTLLFDTKSVPRRLVPYMGLLKSVLGYVDTKRFSYAELFNEINANSGGIMCGIHILTKADDIQSCIGLFGVKAKCLYSQLGFVFDMIAEILTSSKLDDEKRLYEIIAQQKSRMQMSIPSSGHASAVSRVTSYYSASGCMQEEISGIGYYKFIEGLEEQFETQKAAIIANLKELMKFLFRPENLMINYTADEEGYRMLEQSVPDFAQILCTEPVAEDPSVFTPHRNNEGFKTSGQVQYVAKGGNFRKDGYSYTGALQILKLILSYDYLWTNIRVKGGAYGCMSAFKRTGESYLVSYRDPNLDKTLAVFDGTPEYLRNFSADEHEMTKYIIGTISGLDTPLTPQGKGMLSFNAFFSGITEEALQKERDEILGAEACDIRNLADIVESVVSQNNICVIGSEAAIDENEDKFFVTRHLIGDNTPETA</sequence>
<dbReference type="PANTHER" id="PTHR43016:SF13">
    <property type="entry name" value="PRESEQUENCE PROTEASE, MITOCHONDRIAL"/>
    <property type="match status" value="1"/>
</dbReference>
<evidence type="ECO:0000313" key="2">
    <source>
        <dbReference type="EMBL" id="UWP59011.1"/>
    </source>
</evidence>
<dbReference type="SUPFAM" id="SSF63411">
    <property type="entry name" value="LuxS/MPP-like metallohydrolase"/>
    <property type="match status" value="4"/>
</dbReference>
<organism evidence="2 3">
    <name type="scientific">Ruminococcus gauvreauii</name>
    <dbReference type="NCBI Taxonomy" id="438033"/>
    <lineage>
        <taxon>Bacteria</taxon>
        <taxon>Bacillati</taxon>
        <taxon>Bacillota</taxon>
        <taxon>Clostridia</taxon>
        <taxon>Eubacteriales</taxon>
        <taxon>Oscillospiraceae</taxon>
        <taxon>Ruminococcus</taxon>
    </lineage>
</organism>
<dbReference type="Pfam" id="PF00675">
    <property type="entry name" value="Peptidase_M16"/>
    <property type="match status" value="1"/>
</dbReference>
<evidence type="ECO:0000313" key="3">
    <source>
        <dbReference type="Proteomes" id="UP001060164"/>
    </source>
</evidence>
<name>A0ABY5VFT2_9FIRM</name>
<dbReference type="Pfam" id="PF08367">
    <property type="entry name" value="M16C_assoc"/>
    <property type="match status" value="1"/>
</dbReference>
<dbReference type="Proteomes" id="UP001060164">
    <property type="component" value="Chromosome"/>
</dbReference>
<dbReference type="Pfam" id="PF22516">
    <property type="entry name" value="PreP_C"/>
    <property type="match status" value="1"/>
</dbReference>
<dbReference type="InterPro" id="IPR011249">
    <property type="entry name" value="Metalloenz_LuxS/M16"/>
</dbReference>
<reference evidence="2" key="1">
    <citation type="journal article" date="2022" name="Cell">
        <title>Design, construction, and in vivo augmentation of a complex gut microbiome.</title>
        <authorList>
            <person name="Cheng A.G."/>
            <person name="Ho P.Y."/>
            <person name="Aranda-Diaz A."/>
            <person name="Jain S."/>
            <person name="Yu F.B."/>
            <person name="Meng X."/>
            <person name="Wang M."/>
            <person name="Iakiviak M."/>
            <person name="Nagashima K."/>
            <person name="Zhao A."/>
            <person name="Murugkar P."/>
            <person name="Patil A."/>
            <person name="Atabakhsh K."/>
            <person name="Weakley A."/>
            <person name="Yan J."/>
            <person name="Brumbaugh A.R."/>
            <person name="Higginbottom S."/>
            <person name="Dimas A."/>
            <person name="Shiver A.L."/>
            <person name="Deutschbauer A."/>
            <person name="Neff N."/>
            <person name="Sonnenburg J.L."/>
            <person name="Huang K.C."/>
            <person name="Fischbach M.A."/>
        </authorList>
    </citation>
    <scope>NUCLEOTIDE SEQUENCE</scope>
    <source>
        <strain evidence="2">DSM 19829</strain>
    </source>
</reference>
<dbReference type="EMBL" id="CP102290">
    <property type="protein sequence ID" value="UWP59011.1"/>
    <property type="molecule type" value="Genomic_DNA"/>
</dbReference>
<dbReference type="InterPro" id="IPR055130">
    <property type="entry name" value="PreP_C"/>
</dbReference>
<proteinExistence type="predicted"/>
<keyword evidence="3" id="KW-1185">Reference proteome</keyword>
<accession>A0ABY5VFT2</accession>
<dbReference type="Pfam" id="PF05193">
    <property type="entry name" value="Peptidase_M16_C"/>
    <property type="match status" value="1"/>
</dbReference>
<feature type="domain" description="Peptidase M16C associated" evidence="1">
    <location>
        <begin position="462"/>
        <end position="712"/>
    </location>
</feature>
<gene>
    <name evidence="2" type="ORF">NQ502_16815</name>
</gene>
<evidence type="ECO:0000259" key="1">
    <source>
        <dbReference type="SMART" id="SM01264"/>
    </source>
</evidence>
<dbReference type="InterPro" id="IPR007863">
    <property type="entry name" value="Peptidase_M16_C"/>
</dbReference>
<dbReference type="RefSeq" id="WP_028530302.1">
    <property type="nucleotide sequence ID" value="NZ_CABLBR010000056.1"/>
</dbReference>
<dbReference type="Gene3D" id="3.30.830.10">
    <property type="entry name" value="Metalloenzyme, LuxS/M16 peptidase-like"/>
    <property type="match status" value="4"/>
</dbReference>